<dbReference type="SUPFAM" id="SSF53335">
    <property type="entry name" value="S-adenosyl-L-methionine-dependent methyltransferases"/>
    <property type="match status" value="1"/>
</dbReference>
<dbReference type="GO" id="GO:0070475">
    <property type="term" value="P:rRNA base methylation"/>
    <property type="evidence" value="ECO:0007669"/>
    <property type="project" value="UniProtKB-UniRule"/>
</dbReference>
<feature type="binding site" evidence="6">
    <location>
        <position position="72"/>
    </location>
    <ligand>
        <name>S-adenosyl-L-methionine</name>
        <dbReference type="ChEBI" id="CHEBI:59789"/>
    </ligand>
</feature>
<dbReference type="Gene3D" id="3.40.50.150">
    <property type="entry name" value="Vaccinia Virus protein VP39"/>
    <property type="match status" value="1"/>
</dbReference>
<dbReference type="HAMAP" id="MF_01007">
    <property type="entry name" value="16SrRNA_methyltr_H"/>
    <property type="match status" value="1"/>
</dbReference>
<evidence type="ECO:0000256" key="4">
    <source>
        <dbReference type="ARBA" id="ARBA00022679"/>
    </source>
</evidence>
<evidence type="ECO:0000256" key="1">
    <source>
        <dbReference type="ARBA" id="ARBA00010396"/>
    </source>
</evidence>
<accession>A0A7C3Z0S9</accession>
<dbReference type="InterPro" id="IPR029063">
    <property type="entry name" value="SAM-dependent_MTases_sf"/>
</dbReference>
<dbReference type="AlphaFoldDB" id="A0A7C3Z0S9"/>
<protein>
    <recommendedName>
        <fullName evidence="6">Ribosomal RNA small subunit methyltransferase H</fullName>
        <ecNumber evidence="6">2.1.1.199</ecNumber>
    </recommendedName>
    <alternativeName>
        <fullName evidence="6">16S rRNA m(4)C1402 methyltransferase</fullName>
    </alternativeName>
    <alternativeName>
        <fullName evidence="6">rRNA (cytosine-N(4)-)-methyltransferase RsmH</fullName>
    </alternativeName>
</protein>
<dbReference type="EMBL" id="DTMF01000366">
    <property type="protein sequence ID" value="HGF35684.1"/>
    <property type="molecule type" value="Genomic_DNA"/>
</dbReference>
<dbReference type="InterPro" id="IPR002903">
    <property type="entry name" value="RsmH"/>
</dbReference>
<evidence type="ECO:0000256" key="5">
    <source>
        <dbReference type="ARBA" id="ARBA00022691"/>
    </source>
</evidence>
<feature type="binding site" evidence="6">
    <location>
        <begin position="25"/>
        <end position="27"/>
    </location>
    <ligand>
        <name>S-adenosyl-L-methionine</name>
        <dbReference type="ChEBI" id="CHEBI:59789"/>
    </ligand>
</feature>
<keyword evidence="4 6" id="KW-0808">Transferase</keyword>
<dbReference type="SUPFAM" id="SSF81799">
    <property type="entry name" value="Putative methyltransferase TM0872, insert domain"/>
    <property type="match status" value="1"/>
</dbReference>
<comment type="similarity">
    <text evidence="1 6">Belongs to the methyltransferase superfamily. RsmH family.</text>
</comment>
<feature type="binding site" evidence="6">
    <location>
        <position position="45"/>
    </location>
    <ligand>
        <name>S-adenosyl-L-methionine</name>
        <dbReference type="ChEBI" id="CHEBI:59789"/>
    </ligand>
</feature>
<evidence type="ECO:0000256" key="3">
    <source>
        <dbReference type="ARBA" id="ARBA00022603"/>
    </source>
</evidence>
<feature type="binding site" evidence="6">
    <location>
        <position position="93"/>
    </location>
    <ligand>
        <name>S-adenosyl-L-methionine</name>
        <dbReference type="ChEBI" id="CHEBI:59789"/>
    </ligand>
</feature>
<dbReference type="Gene3D" id="1.10.150.170">
    <property type="entry name" value="Putative methyltransferase TM0872, insert domain"/>
    <property type="match status" value="1"/>
</dbReference>
<keyword evidence="3 6" id="KW-0489">Methyltransferase</keyword>
<organism evidence="7">
    <name type="scientific">Desulfobacca acetoxidans</name>
    <dbReference type="NCBI Taxonomy" id="60893"/>
    <lineage>
        <taxon>Bacteria</taxon>
        <taxon>Pseudomonadati</taxon>
        <taxon>Thermodesulfobacteriota</taxon>
        <taxon>Desulfobaccia</taxon>
        <taxon>Desulfobaccales</taxon>
        <taxon>Desulfobaccaceae</taxon>
        <taxon>Desulfobacca</taxon>
    </lineage>
</organism>
<dbReference type="PANTHER" id="PTHR11265">
    <property type="entry name" value="S-ADENOSYL-METHYLTRANSFERASE MRAW"/>
    <property type="match status" value="1"/>
</dbReference>
<dbReference type="PANTHER" id="PTHR11265:SF0">
    <property type="entry name" value="12S RRNA N4-METHYLCYTIDINE METHYLTRANSFERASE"/>
    <property type="match status" value="1"/>
</dbReference>
<dbReference type="GO" id="GO:0005737">
    <property type="term" value="C:cytoplasm"/>
    <property type="evidence" value="ECO:0007669"/>
    <property type="project" value="UniProtKB-SubCell"/>
</dbReference>
<reference evidence="7" key="1">
    <citation type="journal article" date="2020" name="mSystems">
        <title>Genome- and Community-Level Interaction Insights into Carbon Utilization and Element Cycling Functions of Hydrothermarchaeota in Hydrothermal Sediment.</title>
        <authorList>
            <person name="Zhou Z."/>
            <person name="Liu Y."/>
            <person name="Xu W."/>
            <person name="Pan J."/>
            <person name="Luo Z.H."/>
            <person name="Li M."/>
        </authorList>
    </citation>
    <scope>NUCLEOTIDE SEQUENCE [LARGE SCALE GENOMIC DNA]</scope>
    <source>
        <strain evidence="7">SpSt-897</strain>
    </source>
</reference>
<comment type="caution">
    <text evidence="7">The sequence shown here is derived from an EMBL/GenBank/DDBJ whole genome shotgun (WGS) entry which is preliminary data.</text>
</comment>
<dbReference type="Pfam" id="PF01795">
    <property type="entry name" value="Methyltransf_5"/>
    <property type="match status" value="1"/>
</dbReference>
<comment type="function">
    <text evidence="6">Specifically methylates the N4 position of cytidine in position 1402 (C1402) of 16S rRNA.</text>
</comment>
<dbReference type="PIRSF" id="PIRSF004486">
    <property type="entry name" value="MraW"/>
    <property type="match status" value="1"/>
</dbReference>
<keyword evidence="2 6" id="KW-0698">rRNA processing</keyword>
<dbReference type="EC" id="2.1.1.199" evidence="6"/>
<comment type="caution">
    <text evidence="6">Lacks conserved residue(s) required for the propagation of feature annotation.</text>
</comment>
<name>A0A7C3Z0S9_9BACT</name>
<evidence type="ECO:0000256" key="6">
    <source>
        <dbReference type="HAMAP-Rule" id="MF_01007"/>
    </source>
</evidence>
<dbReference type="GO" id="GO:0071424">
    <property type="term" value="F:rRNA (cytosine-N4-)-methyltransferase activity"/>
    <property type="evidence" value="ECO:0007669"/>
    <property type="project" value="UniProtKB-UniRule"/>
</dbReference>
<keyword evidence="6" id="KW-0963">Cytoplasm</keyword>
<comment type="subcellular location">
    <subcellularLocation>
        <location evidence="6">Cytoplasm</location>
    </subcellularLocation>
</comment>
<dbReference type="NCBIfam" id="TIGR00006">
    <property type="entry name" value="16S rRNA (cytosine(1402)-N(4))-methyltransferase RsmH"/>
    <property type="match status" value="1"/>
</dbReference>
<comment type="catalytic activity">
    <reaction evidence="6">
        <text>cytidine(1402) in 16S rRNA + S-adenosyl-L-methionine = N(4)-methylcytidine(1402) in 16S rRNA + S-adenosyl-L-homocysteine + H(+)</text>
        <dbReference type="Rhea" id="RHEA:42928"/>
        <dbReference type="Rhea" id="RHEA-COMP:10286"/>
        <dbReference type="Rhea" id="RHEA-COMP:10287"/>
        <dbReference type="ChEBI" id="CHEBI:15378"/>
        <dbReference type="ChEBI" id="CHEBI:57856"/>
        <dbReference type="ChEBI" id="CHEBI:59789"/>
        <dbReference type="ChEBI" id="CHEBI:74506"/>
        <dbReference type="ChEBI" id="CHEBI:82748"/>
        <dbReference type="EC" id="2.1.1.199"/>
    </reaction>
</comment>
<dbReference type="InterPro" id="IPR023397">
    <property type="entry name" value="SAM-dep_MeTrfase_MraW_recog"/>
</dbReference>
<proteinExistence type="inferred from homology"/>
<evidence type="ECO:0000256" key="2">
    <source>
        <dbReference type="ARBA" id="ARBA00022552"/>
    </source>
</evidence>
<keyword evidence="5 6" id="KW-0949">S-adenosyl-L-methionine</keyword>
<evidence type="ECO:0000313" key="7">
    <source>
        <dbReference type="EMBL" id="HGF35684.1"/>
    </source>
</evidence>
<sequence length="288" mass="32442">MVREVLAGLEIRPDRLYVDGTIGEGGHAVAILSRITGVGELWGFDRDPMVLQTAAARLAPFTSHFRLFHRSYARVGEVLEEAGRGGAAGILLDLGLSSYSLQFSGRGFSFQRDEPLDMRFDPLSPGPTGAQLLNTLPQKEIERIFRDFGEEPRAPALARRVCELRRERPWRTTGQLVDLVLSVLGRRPGSRVHPATRVFQALRIAVNRELEELAKFLEGAPHWLEPEGRLVIISYHSLEDRLVKQRFLSWEKAGVMRRLTKKPLTPGVEEVRQNPRARSAKLRVAEKI</sequence>
<gene>
    <name evidence="6 7" type="primary">rsmH</name>
    <name evidence="7" type="ORF">ENW96_15100</name>
</gene>